<keyword evidence="2" id="KW-0732">Signal</keyword>
<accession>A0A6J4CW13</accession>
<evidence type="ECO:0000256" key="2">
    <source>
        <dbReference type="SAM" id="SignalP"/>
    </source>
</evidence>
<dbReference type="EMBL" id="AP019774">
    <property type="protein sequence ID" value="BCD69586.1"/>
    <property type="molecule type" value="Genomic_DNA"/>
</dbReference>
<evidence type="ECO:0000313" key="4">
    <source>
        <dbReference type="Proteomes" id="UP000317935"/>
    </source>
</evidence>
<name>A0A6J4CW13_9HELI</name>
<proteinExistence type="predicted"/>
<feature type="signal peptide" evidence="2">
    <location>
        <begin position="1"/>
        <end position="21"/>
    </location>
</feature>
<dbReference type="AlphaFoldDB" id="A0A6J4CW13"/>
<evidence type="ECO:0000313" key="3">
    <source>
        <dbReference type="EMBL" id="BCD69586.1"/>
    </source>
</evidence>
<feature type="chain" id="PRO_5043927105" evidence="2">
    <location>
        <begin position="22"/>
        <end position="290"/>
    </location>
</feature>
<feature type="compositionally biased region" description="Low complexity" evidence="1">
    <location>
        <begin position="252"/>
        <end position="263"/>
    </location>
</feature>
<feature type="compositionally biased region" description="Basic residues" evidence="1">
    <location>
        <begin position="232"/>
        <end position="247"/>
    </location>
</feature>
<reference evidence="3 4" key="1">
    <citation type="submission" date="2019-06" db="EMBL/GenBank/DDBJ databases">
        <title>Complete genome sequence of Helicobacter suis SNTW101c.</title>
        <authorList>
            <person name="Rimbara E."/>
            <person name="Suzuki M."/>
            <person name="Matsui H."/>
            <person name="Nakamura M."/>
            <person name="Mori S."/>
            <person name="Shibayama K."/>
        </authorList>
    </citation>
    <scope>NUCLEOTIDE SEQUENCE [LARGE SCALE GENOMIC DNA]</scope>
    <source>
        <strain evidence="3 4">SNTW101c</strain>
    </source>
</reference>
<feature type="region of interest" description="Disordered" evidence="1">
    <location>
        <begin position="231"/>
        <end position="290"/>
    </location>
</feature>
<protein>
    <submittedName>
        <fullName evidence="3">Uncharacterized protein</fullName>
    </submittedName>
</protein>
<dbReference type="Proteomes" id="UP000317935">
    <property type="component" value="Chromosome"/>
</dbReference>
<sequence>MGAFCKGVLFVSFCFAGVLFAKKATLAECVDPRNFTPAQKQVLVYAYRYGLKDNLGYELAAIAWKESCAGMYRVNFNEPSAGIYHAYIPHVLKLYNERDTSFMQGVYGDLLIKDQNFASRVALDTLVSWKRINKGNLKDMIKSYHRGLRWQKSEHFDQMANEYYEDIVAKIKTLQSVMPALEEAVDSTKKSAPKPIPAIHHEEIHHENPIRPEPKIIQSKALPKIALNTAHSTHKSLSSRKRQKSRPHYSNTPQKPQHSTTTHPQPPSGKTPKNSKDANSIILMQESPVF</sequence>
<gene>
    <name evidence="3" type="ORF">SNTW_02310</name>
</gene>
<evidence type="ECO:0000256" key="1">
    <source>
        <dbReference type="SAM" id="MobiDB-lite"/>
    </source>
</evidence>
<organism evidence="3 4">
    <name type="scientific">Helicobacter suis</name>
    <dbReference type="NCBI Taxonomy" id="104628"/>
    <lineage>
        <taxon>Bacteria</taxon>
        <taxon>Pseudomonadati</taxon>
        <taxon>Campylobacterota</taxon>
        <taxon>Epsilonproteobacteria</taxon>
        <taxon>Campylobacterales</taxon>
        <taxon>Helicobacteraceae</taxon>
        <taxon>Helicobacter</taxon>
    </lineage>
</organism>